<feature type="domain" description="Ig-like" evidence="5">
    <location>
        <begin position="50"/>
        <end position="139"/>
    </location>
</feature>
<dbReference type="InterPro" id="IPR013098">
    <property type="entry name" value="Ig_I-set"/>
</dbReference>
<feature type="region of interest" description="Disordered" evidence="2">
    <location>
        <begin position="279"/>
        <end position="310"/>
    </location>
</feature>
<keyword evidence="3" id="KW-0472">Membrane</keyword>
<dbReference type="GO" id="GO:0070593">
    <property type="term" value="P:dendrite self-avoidance"/>
    <property type="evidence" value="ECO:0007669"/>
    <property type="project" value="TreeGrafter"/>
</dbReference>
<dbReference type="RefSeq" id="XP_033787485.1">
    <property type="nucleotide sequence ID" value="XM_033931594.1"/>
</dbReference>
<dbReference type="CTD" id="133418"/>
<evidence type="ECO:0000256" key="3">
    <source>
        <dbReference type="SAM" id="Phobius"/>
    </source>
</evidence>
<dbReference type="Pfam" id="PF08204">
    <property type="entry name" value="V-set_CD47"/>
    <property type="match status" value="1"/>
</dbReference>
<keyword evidence="6" id="KW-1185">Reference proteome</keyword>
<dbReference type="FunCoup" id="A0A6P8PYG5">
    <property type="interactions" value="672"/>
</dbReference>
<dbReference type="Pfam" id="PF07679">
    <property type="entry name" value="I-set"/>
    <property type="match status" value="1"/>
</dbReference>
<evidence type="ECO:0000256" key="1">
    <source>
        <dbReference type="ARBA" id="ARBA00023319"/>
    </source>
</evidence>
<evidence type="ECO:0000256" key="2">
    <source>
        <dbReference type="SAM" id="MobiDB-lite"/>
    </source>
</evidence>
<dbReference type="KEGG" id="gsh:117354305"/>
<proteinExistence type="predicted"/>
<evidence type="ECO:0000259" key="5">
    <source>
        <dbReference type="PROSITE" id="PS50835"/>
    </source>
</evidence>
<feature type="transmembrane region" description="Helical" evidence="3">
    <location>
        <begin position="245"/>
        <end position="269"/>
    </location>
</feature>
<dbReference type="Gene3D" id="2.60.40.10">
    <property type="entry name" value="Immunoglobulins"/>
    <property type="match status" value="2"/>
</dbReference>
<dbReference type="GO" id="GO:0007156">
    <property type="term" value="P:homophilic cell adhesion via plasma membrane adhesion molecules"/>
    <property type="evidence" value="ECO:0007669"/>
    <property type="project" value="TreeGrafter"/>
</dbReference>
<dbReference type="InParanoid" id="A0A6P8PYG5"/>
<dbReference type="PROSITE" id="PS50835">
    <property type="entry name" value="IG_LIKE"/>
    <property type="match status" value="2"/>
</dbReference>
<accession>A0A6P8PYG5</accession>
<evidence type="ECO:0000313" key="7">
    <source>
        <dbReference type="RefSeq" id="XP_033787485.1"/>
    </source>
</evidence>
<dbReference type="InterPro" id="IPR003599">
    <property type="entry name" value="Ig_sub"/>
</dbReference>
<reference evidence="7" key="1">
    <citation type="submission" date="2025-08" db="UniProtKB">
        <authorList>
            <consortium name="RefSeq"/>
        </authorList>
    </citation>
    <scope>IDENTIFICATION</scope>
</reference>
<dbReference type="SUPFAM" id="SSF48726">
    <property type="entry name" value="Immunoglobulin"/>
    <property type="match status" value="2"/>
</dbReference>
<keyword evidence="3" id="KW-1133">Transmembrane helix</keyword>
<dbReference type="GeneID" id="117354305"/>
<dbReference type="PANTHER" id="PTHR10075:SF4">
    <property type="entry name" value="EMBIGIN"/>
    <property type="match status" value="1"/>
</dbReference>
<dbReference type="GO" id="GO:0007411">
    <property type="term" value="P:axon guidance"/>
    <property type="evidence" value="ECO:0007669"/>
    <property type="project" value="TreeGrafter"/>
</dbReference>
<dbReference type="PANTHER" id="PTHR10075">
    <property type="entry name" value="BASIGIN RELATED"/>
    <property type="match status" value="1"/>
</dbReference>
<keyword evidence="4" id="KW-0732">Signal</keyword>
<dbReference type="SMART" id="SM00409">
    <property type="entry name" value="IG"/>
    <property type="match status" value="2"/>
</dbReference>
<dbReference type="OrthoDB" id="9932757at2759"/>
<evidence type="ECO:0000313" key="6">
    <source>
        <dbReference type="Proteomes" id="UP000515159"/>
    </source>
</evidence>
<dbReference type="InterPro" id="IPR007110">
    <property type="entry name" value="Ig-like_dom"/>
</dbReference>
<dbReference type="GO" id="GO:0005886">
    <property type="term" value="C:plasma membrane"/>
    <property type="evidence" value="ECO:0007669"/>
    <property type="project" value="TreeGrafter"/>
</dbReference>
<feature type="domain" description="Ig-like" evidence="5">
    <location>
        <begin position="145"/>
        <end position="241"/>
    </location>
</feature>
<protein>
    <submittedName>
        <fullName evidence="7">Embigin</fullName>
    </submittedName>
</protein>
<dbReference type="Proteomes" id="UP000515159">
    <property type="component" value="Chromosome 1"/>
</dbReference>
<feature type="chain" id="PRO_5028275289" evidence="4">
    <location>
        <begin position="23"/>
        <end position="310"/>
    </location>
</feature>
<dbReference type="GO" id="GO:0030424">
    <property type="term" value="C:axon"/>
    <property type="evidence" value="ECO:0007669"/>
    <property type="project" value="TreeGrafter"/>
</dbReference>
<feature type="signal peptide" evidence="4">
    <location>
        <begin position="1"/>
        <end position="22"/>
    </location>
</feature>
<dbReference type="AlphaFoldDB" id="A0A6P8PYG5"/>
<dbReference type="InterPro" id="IPR013270">
    <property type="entry name" value="CD47_Vset"/>
</dbReference>
<keyword evidence="1" id="KW-0393">Immunoglobulin domain</keyword>
<keyword evidence="3" id="KW-0812">Transmembrane</keyword>
<sequence length="310" mass="34895">MCLPRSAPLLLLLLSLAARGRTDSNSTALDASKADEENARIISKHSISISEISAALEKTVIIDNPTTVELLCTLSVELGSKSAIEVSWKHDDKEINNTRSYINKTGHPWQTLYKFHIEDSSHMGNYTCFFKADTEVNATFHLKVPKVKGADKPMITYERDSVVMKCDSSKYNPVEWIWYRMNESSLVTLNESTMSSKYEVTRKNANETKLRIVDLSADDSGMYLCKAVFKVGDVKSRIQLNVLSYLIPLKPFLAIVLEVVILVAVILICELQTRKKQAQGEDKCETEQTEHLKSDDINGVKSDSTRQRKI</sequence>
<dbReference type="CDD" id="cd00096">
    <property type="entry name" value="Ig"/>
    <property type="match status" value="1"/>
</dbReference>
<evidence type="ECO:0000256" key="4">
    <source>
        <dbReference type="SAM" id="SignalP"/>
    </source>
</evidence>
<dbReference type="InterPro" id="IPR013783">
    <property type="entry name" value="Ig-like_fold"/>
</dbReference>
<dbReference type="InterPro" id="IPR036179">
    <property type="entry name" value="Ig-like_dom_sf"/>
</dbReference>
<dbReference type="GO" id="GO:0098632">
    <property type="term" value="F:cell-cell adhesion mediator activity"/>
    <property type="evidence" value="ECO:0007669"/>
    <property type="project" value="TreeGrafter"/>
</dbReference>
<organism evidence="6 7">
    <name type="scientific">Geotrypetes seraphini</name>
    <name type="common">Gaboon caecilian</name>
    <name type="synonym">Caecilia seraphini</name>
    <dbReference type="NCBI Taxonomy" id="260995"/>
    <lineage>
        <taxon>Eukaryota</taxon>
        <taxon>Metazoa</taxon>
        <taxon>Chordata</taxon>
        <taxon>Craniata</taxon>
        <taxon>Vertebrata</taxon>
        <taxon>Euteleostomi</taxon>
        <taxon>Amphibia</taxon>
        <taxon>Gymnophiona</taxon>
        <taxon>Geotrypetes</taxon>
    </lineage>
</organism>
<name>A0A6P8PYG5_GEOSA</name>
<gene>
    <name evidence="7" type="primary">EMB</name>
</gene>